<evidence type="ECO:0000256" key="1">
    <source>
        <dbReference type="ARBA" id="ARBA00011073"/>
    </source>
</evidence>
<dbReference type="PANTHER" id="PTHR43806">
    <property type="entry name" value="PEPTIDASE S8"/>
    <property type="match status" value="1"/>
</dbReference>
<dbReference type="InterPro" id="IPR000209">
    <property type="entry name" value="Peptidase_S8/S53_dom"/>
</dbReference>
<reference evidence="7 9" key="1">
    <citation type="submission" date="2020-06" db="EMBL/GenBank/DDBJ databases">
        <title>Anoxygenic phototrophic Chloroflexota member uses a Type I reaction center.</title>
        <authorList>
            <person name="Tsuji J.M."/>
            <person name="Shaw N.A."/>
            <person name="Nagashima S."/>
            <person name="Venkiteswaran J."/>
            <person name="Schiff S.L."/>
            <person name="Hanada S."/>
            <person name="Tank M."/>
            <person name="Neufeld J.D."/>
        </authorList>
    </citation>
    <scope>NUCLEOTIDE SEQUENCE [LARGE SCALE GENOMIC DNA]</scope>
    <source>
        <strain evidence="7">L227-S17</strain>
    </source>
</reference>
<dbReference type="EMBL" id="CP128400">
    <property type="protein sequence ID" value="WJW69330.1"/>
    <property type="molecule type" value="Genomic_DNA"/>
</dbReference>
<dbReference type="GO" id="GO:0006508">
    <property type="term" value="P:proteolysis"/>
    <property type="evidence" value="ECO:0007669"/>
    <property type="project" value="UniProtKB-KW"/>
</dbReference>
<dbReference type="Gene3D" id="3.40.50.200">
    <property type="entry name" value="Peptidase S8/S53 domain"/>
    <property type="match status" value="1"/>
</dbReference>
<evidence type="ECO:0000256" key="4">
    <source>
        <dbReference type="ARBA" id="ARBA00022825"/>
    </source>
</evidence>
<feature type="active site" description="Charge relay system" evidence="5">
    <location>
        <position position="504"/>
    </location>
</feature>
<dbReference type="Pfam" id="PF00082">
    <property type="entry name" value="Peptidase_S8"/>
    <property type="match status" value="1"/>
</dbReference>
<dbReference type="GO" id="GO:0004252">
    <property type="term" value="F:serine-type endopeptidase activity"/>
    <property type="evidence" value="ECO:0007669"/>
    <property type="project" value="UniProtKB-UniRule"/>
</dbReference>
<dbReference type="Proteomes" id="UP000521676">
    <property type="component" value="Unassembled WGS sequence"/>
</dbReference>
<dbReference type="SUPFAM" id="SSF52743">
    <property type="entry name" value="Subtilisin-like"/>
    <property type="match status" value="1"/>
</dbReference>
<organism evidence="7 9">
    <name type="scientific">Candidatus Chlorohelix allophototropha</name>
    <dbReference type="NCBI Taxonomy" id="3003348"/>
    <lineage>
        <taxon>Bacteria</taxon>
        <taxon>Bacillati</taxon>
        <taxon>Chloroflexota</taxon>
        <taxon>Chloroflexia</taxon>
        <taxon>Candidatus Chloroheliales</taxon>
        <taxon>Candidatus Chloroheliaceae</taxon>
        <taxon>Candidatus Chlorohelix</taxon>
    </lineage>
</organism>
<evidence type="ECO:0000256" key="3">
    <source>
        <dbReference type="ARBA" id="ARBA00022801"/>
    </source>
</evidence>
<feature type="active site" description="Charge relay system" evidence="5">
    <location>
        <position position="236"/>
    </location>
</feature>
<evidence type="ECO:0000313" key="9">
    <source>
        <dbReference type="Proteomes" id="UP000521676"/>
    </source>
</evidence>
<evidence type="ECO:0000256" key="2">
    <source>
        <dbReference type="ARBA" id="ARBA00022670"/>
    </source>
</evidence>
<reference evidence="8" key="2">
    <citation type="journal article" date="2024" name="Nature">
        <title>Anoxygenic phototroph of the Chloroflexota uses a type I reaction centre.</title>
        <authorList>
            <person name="Tsuji J.M."/>
            <person name="Shaw N.A."/>
            <person name="Nagashima S."/>
            <person name="Venkiteswaran J.J."/>
            <person name="Schiff S.L."/>
            <person name="Watanabe T."/>
            <person name="Fukui M."/>
            <person name="Hanada S."/>
            <person name="Tank M."/>
            <person name="Neufeld J.D."/>
        </authorList>
    </citation>
    <scope>NUCLEOTIDE SEQUENCE</scope>
    <source>
        <strain evidence="8">L227-S17</strain>
    </source>
</reference>
<evidence type="ECO:0000313" key="8">
    <source>
        <dbReference type="EMBL" id="WJW69330.1"/>
    </source>
</evidence>
<feature type="domain" description="Peptidase S8/S53" evidence="6">
    <location>
        <begin position="314"/>
        <end position="539"/>
    </location>
</feature>
<evidence type="ECO:0000313" key="10">
    <source>
        <dbReference type="Proteomes" id="UP001431572"/>
    </source>
</evidence>
<keyword evidence="4 5" id="KW-0720">Serine protease</keyword>
<keyword evidence="3 5" id="KW-0378">Hydrolase</keyword>
<evidence type="ECO:0000259" key="6">
    <source>
        <dbReference type="Pfam" id="PF00082"/>
    </source>
</evidence>
<evidence type="ECO:0000256" key="5">
    <source>
        <dbReference type="PROSITE-ProRule" id="PRU01240"/>
    </source>
</evidence>
<feature type="active site" description="Charge relay system" evidence="5">
    <location>
        <position position="307"/>
    </location>
</feature>
<dbReference type="AlphaFoldDB" id="A0A8T7M5N9"/>
<dbReference type="InterPro" id="IPR023828">
    <property type="entry name" value="Peptidase_S8_Ser-AS"/>
</dbReference>
<dbReference type="Proteomes" id="UP001431572">
    <property type="component" value="Chromosome 2"/>
</dbReference>
<name>A0A8T7M5N9_9CHLR</name>
<dbReference type="RefSeq" id="WP_341471219.1">
    <property type="nucleotide sequence ID" value="NZ_CP128400.1"/>
</dbReference>
<dbReference type="CDD" id="cd00306">
    <property type="entry name" value="Peptidases_S8_S53"/>
    <property type="match status" value="1"/>
</dbReference>
<dbReference type="PANTHER" id="PTHR43806:SF11">
    <property type="entry name" value="CEREVISIN-RELATED"/>
    <property type="match status" value="1"/>
</dbReference>
<keyword evidence="2 5" id="KW-0645">Protease</keyword>
<gene>
    <name evidence="7" type="ORF">HXX08_16285</name>
    <name evidence="8" type="ORF">OZ401_002938</name>
</gene>
<evidence type="ECO:0000313" key="7">
    <source>
        <dbReference type="EMBL" id="NWJ47418.1"/>
    </source>
</evidence>
<keyword evidence="10" id="KW-1185">Reference proteome</keyword>
<dbReference type="InterPro" id="IPR036852">
    <property type="entry name" value="Peptidase_S8/S53_dom_sf"/>
</dbReference>
<dbReference type="PROSITE" id="PS00138">
    <property type="entry name" value="SUBTILASE_SER"/>
    <property type="match status" value="1"/>
</dbReference>
<accession>A0A8T7M5N9</accession>
<dbReference type="PROSITE" id="PS51892">
    <property type="entry name" value="SUBTILASE"/>
    <property type="match status" value="1"/>
</dbReference>
<sequence>MSRKPDFEYILQTQPLERKRHIQDNSTGPVFAQNRLILSGQGESLERLFKRYMAKPLELDGCKSYRIRDVVRVGGDLFRDNVPVLHTLVKGEPIAPILLDNYMTKDEDEALLGYDDDDNEVLESYVVSFDPPAKSEDLKKLAQELVEQSRFFQDTEDEVKGFSVNHDHVFSLKRVPFLSPFRIKGGSLNITPFATTQNQKTVEDVFRDQPCWDEIGFSDESLNREITGQATVVIFDTAPDIKAIHSALTNNIIQYYIDMKPGTFIPSQKPQDMDLKMLHRWSSVRETPPIFTDKGKDIEPEDLVPYHGVLAASLIHHIVPDAQIILVNVFDHDGETTGSTLTGALDLILRICDNPVEIYGEEYLKIDPSKLVYNLSLGIPRSLAEYVDAGYLLKACKRACKKGMYKSHEKPDQTTGAVIVAAAGNDSYYLHMFNPEEPAAYGFYNDDWDVYNKTIAVAGSRIKSEEYVLYSNQGNLAAPGDYLLMDTGNDDAPFGRYVYWAGTSFATPLVSGAAAFLLQKGYTPDIIKNQLWKGATQNAINKNFTWKAAPIINLALSL</sequence>
<dbReference type="InterPro" id="IPR050131">
    <property type="entry name" value="Peptidase_S8_subtilisin-like"/>
</dbReference>
<proteinExistence type="inferred from homology"/>
<dbReference type="EMBL" id="JACATZ010000003">
    <property type="protein sequence ID" value="NWJ47418.1"/>
    <property type="molecule type" value="Genomic_DNA"/>
</dbReference>
<protein>
    <submittedName>
        <fullName evidence="7">S8/S53 family peptidase</fullName>
    </submittedName>
</protein>
<comment type="similarity">
    <text evidence="1 5">Belongs to the peptidase S8 family.</text>
</comment>